<accession>A0A1N7E3C2</accession>
<organism evidence="3 4">
    <name type="scientific">Micromonospora avicenniae</name>
    <dbReference type="NCBI Taxonomy" id="1198245"/>
    <lineage>
        <taxon>Bacteria</taxon>
        <taxon>Bacillati</taxon>
        <taxon>Actinomycetota</taxon>
        <taxon>Actinomycetes</taxon>
        <taxon>Micromonosporales</taxon>
        <taxon>Micromonosporaceae</taxon>
        <taxon>Micromonospora</taxon>
    </lineage>
</organism>
<gene>
    <name evidence="3" type="ORF">SAMN05444858_12043</name>
</gene>
<reference evidence="3 4" key="1">
    <citation type="submission" date="2017-01" db="EMBL/GenBank/DDBJ databases">
        <authorList>
            <person name="Mah S.A."/>
            <person name="Swanson W.J."/>
            <person name="Moy G.W."/>
            <person name="Vacquier V.D."/>
        </authorList>
    </citation>
    <scope>NUCLEOTIDE SEQUENCE [LARGE SCALE GENOMIC DNA]</scope>
    <source>
        <strain evidence="3 4">DSM 45758</strain>
    </source>
</reference>
<dbReference type="Pfam" id="PF13569">
    <property type="entry name" value="DUF4132"/>
    <property type="match status" value="1"/>
</dbReference>
<evidence type="ECO:0000259" key="1">
    <source>
        <dbReference type="Pfam" id="PF13569"/>
    </source>
</evidence>
<dbReference type="Proteomes" id="UP000186004">
    <property type="component" value="Unassembled WGS sequence"/>
</dbReference>
<dbReference type="InterPro" id="IPR025406">
    <property type="entry name" value="DUF4132"/>
</dbReference>
<dbReference type="OrthoDB" id="9763697at2"/>
<dbReference type="AlphaFoldDB" id="A0A1N7E3C2"/>
<name>A0A1N7E3C2_9ACTN</name>
<keyword evidence="4" id="KW-1185">Reference proteome</keyword>
<dbReference type="STRING" id="1198245.SAMN05444858_12043"/>
<protein>
    <submittedName>
        <fullName evidence="3">Uncharacterized protein</fullName>
    </submittedName>
</protein>
<dbReference type="Pfam" id="PF24879">
    <property type="entry name" value="DUF7737"/>
    <property type="match status" value="1"/>
</dbReference>
<feature type="domain" description="DUF4132" evidence="1">
    <location>
        <begin position="408"/>
        <end position="583"/>
    </location>
</feature>
<feature type="domain" description="DUF7737" evidence="2">
    <location>
        <begin position="728"/>
        <end position="832"/>
    </location>
</feature>
<dbReference type="RefSeq" id="WP_076473156.1">
    <property type="nucleotide sequence ID" value="NZ_FTNF01000020.1"/>
</dbReference>
<dbReference type="EMBL" id="FTNF01000020">
    <property type="protein sequence ID" value="SIR82518.1"/>
    <property type="molecule type" value="Genomic_DNA"/>
</dbReference>
<evidence type="ECO:0000313" key="4">
    <source>
        <dbReference type="Proteomes" id="UP000186004"/>
    </source>
</evidence>
<evidence type="ECO:0000259" key="2">
    <source>
        <dbReference type="Pfam" id="PF24879"/>
    </source>
</evidence>
<dbReference type="InterPro" id="IPR056639">
    <property type="entry name" value="DUF7737"/>
</dbReference>
<sequence>MSAYDKRVAALRRLATGDDIAAIVTELAWIARHFHGGWYYEGPRIAGALDALPDDRRARLATALVERLEAGEPPDADGDADAEALPTLVAMLLRRFGPAVAVNDIRCLLDHAIGRWTWWLADEFAELCQVVYETDGTLPGEVVAVLRRTEVTGYGPTGLVRQLLQRVREPVVNPGEAWSDLLLAELPALGADWPELVAHALTATSARPSDRWERQARALLDRVGADRYRKTALTWLAQVGRPRTVRILARTPEQDFSQAYDPYNATALRGLTWLLALAADGADADVARELGRLVETSLRKVPGLGPRNPKVANAAVHALSRLDGEPALAQLARLTARVTYKGTLKELNKALDQRATDLGLSRAEVEELAVPTYGLTGTGRRIETFGEVTAELVVDGGVVALHWRNAAGRPVRTVPAAVRREHPEQLRELKATAKDVEKMLAAQAERLDRQFLAGRRWRYATWRARYLDHPLVGTLGRRLIWLVDGVPCGYADGALRTVDDVPVTAADDTEVTIWHPIGRDVAEVLGWRDWLERHAVVQPFKQAHREVYLLTAAEESTGVYSNRFAAHVLRQHQFHALAAVRGWRNRLRLMVDDEYPPATRELPEWGLRAEYWVEGAGDDYDTDATDTGTYLRLVTDQVRFYPLGAPENSAHAGGGGYAQWLPAGGEPAGPLPLEQIPPLVFSEVMRDVDLFVGVASVGNDPTWQDGGPEGRYREYWQSYGFGELSATAETRRDLLTRLVPRLAVADRCQLAGRFLVVRGDLRTYKIHLGSGNILMSPNDEYLCIVPQQSATAGNGQLFLPFEGDRMLGVILSKALLLARDTEITDPTIVSQIRHR</sequence>
<proteinExistence type="predicted"/>
<evidence type="ECO:0000313" key="3">
    <source>
        <dbReference type="EMBL" id="SIR82518.1"/>
    </source>
</evidence>